<keyword evidence="3" id="KW-1185">Reference proteome</keyword>
<proteinExistence type="predicted"/>
<protein>
    <submittedName>
        <fullName evidence="2">Protein ANTAGONIST OF LIKE HETEROCHROMATIN PROTEIN 1-like</fullName>
    </submittedName>
</protein>
<dbReference type="Proteomes" id="UP000634136">
    <property type="component" value="Unassembled WGS sequence"/>
</dbReference>
<dbReference type="EMBL" id="JAAIUW010000005">
    <property type="protein sequence ID" value="KAF7833145.1"/>
    <property type="molecule type" value="Genomic_DNA"/>
</dbReference>
<feature type="region of interest" description="Disordered" evidence="1">
    <location>
        <begin position="137"/>
        <end position="182"/>
    </location>
</feature>
<gene>
    <name evidence="2" type="ORF">G2W53_015478</name>
</gene>
<name>A0A835C7Q4_9FABA</name>
<dbReference type="AlphaFoldDB" id="A0A835C7Q4"/>
<feature type="compositionally biased region" description="Basic and acidic residues" evidence="1">
    <location>
        <begin position="162"/>
        <end position="182"/>
    </location>
</feature>
<reference evidence="2" key="1">
    <citation type="submission" date="2020-09" db="EMBL/GenBank/DDBJ databases">
        <title>Genome-Enabled Discovery of Anthraquinone Biosynthesis in Senna tora.</title>
        <authorList>
            <person name="Kang S.-H."/>
            <person name="Pandey R.P."/>
            <person name="Lee C.-M."/>
            <person name="Sim J.-S."/>
            <person name="Jeong J.-T."/>
            <person name="Choi B.-S."/>
            <person name="Jung M."/>
            <person name="Ginzburg D."/>
            <person name="Zhao K."/>
            <person name="Won S.Y."/>
            <person name="Oh T.-J."/>
            <person name="Yu Y."/>
            <person name="Kim N.-H."/>
            <person name="Lee O.R."/>
            <person name="Lee T.-H."/>
            <person name="Bashyal P."/>
            <person name="Kim T.-S."/>
            <person name="Lee W.-H."/>
            <person name="Kawkins C."/>
            <person name="Kim C.-K."/>
            <person name="Kim J.S."/>
            <person name="Ahn B.O."/>
            <person name="Rhee S.Y."/>
            <person name="Sohng J.K."/>
        </authorList>
    </citation>
    <scope>NUCLEOTIDE SEQUENCE</scope>
    <source>
        <tissue evidence="2">Leaf</tissue>
    </source>
</reference>
<accession>A0A835C7Q4</accession>
<evidence type="ECO:0000313" key="2">
    <source>
        <dbReference type="EMBL" id="KAF7833145.1"/>
    </source>
</evidence>
<organism evidence="2 3">
    <name type="scientific">Senna tora</name>
    <dbReference type="NCBI Taxonomy" id="362788"/>
    <lineage>
        <taxon>Eukaryota</taxon>
        <taxon>Viridiplantae</taxon>
        <taxon>Streptophyta</taxon>
        <taxon>Embryophyta</taxon>
        <taxon>Tracheophyta</taxon>
        <taxon>Spermatophyta</taxon>
        <taxon>Magnoliopsida</taxon>
        <taxon>eudicotyledons</taxon>
        <taxon>Gunneridae</taxon>
        <taxon>Pentapetalae</taxon>
        <taxon>rosids</taxon>
        <taxon>fabids</taxon>
        <taxon>Fabales</taxon>
        <taxon>Fabaceae</taxon>
        <taxon>Caesalpinioideae</taxon>
        <taxon>Cassia clade</taxon>
        <taxon>Senna</taxon>
    </lineage>
</organism>
<evidence type="ECO:0000256" key="1">
    <source>
        <dbReference type="SAM" id="MobiDB-lite"/>
    </source>
</evidence>
<evidence type="ECO:0000313" key="3">
    <source>
        <dbReference type="Proteomes" id="UP000634136"/>
    </source>
</evidence>
<sequence length="182" mass="21397">MLETCFKDVVATGYVALTSYEDLNSDVGANNFVNDIEYDLAIEGDNNEEADQEIEVEVTHSNKNLRQKRGRRVEKKSGLRTFGACKARWRILQNMTSYKLETQFAIIWVCFTLHNYIRRMEFDLSLLEHFENIDELEENERDSNKDNSTMPNQVGWEETTEGDIRQMEETRDSMRDQMSQHH</sequence>
<comment type="caution">
    <text evidence="2">The sequence shown here is derived from an EMBL/GenBank/DDBJ whole genome shotgun (WGS) entry which is preliminary data.</text>
</comment>